<proteinExistence type="predicted"/>
<feature type="transmembrane region" description="Helical" evidence="6">
    <location>
        <begin position="308"/>
        <end position="326"/>
    </location>
</feature>
<dbReference type="AlphaFoldDB" id="A0A6I4M189"/>
<dbReference type="Proteomes" id="UP000462055">
    <property type="component" value="Unassembled WGS sequence"/>
</dbReference>
<keyword evidence="8" id="KW-1185">Reference proteome</keyword>
<feature type="transmembrane region" description="Helical" evidence="6">
    <location>
        <begin position="177"/>
        <end position="194"/>
    </location>
</feature>
<evidence type="ECO:0000256" key="6">
    <source>
        <dbReference type="SAM" id="Phobius"/>
    </source>
</evidence>
<keyword evidence="3 6" id="KW-0812">Transmembrane</keyword>
<dbReference type="Gene3D" id="1.20.1250.20">
    <property type="entry name" value="MFS general substrate transporter like domains"/>
    <property type="match status" value="1"/>
</dbReference>
<evidence type="ECO:0000313" key="8">
    <source>
        <dbReference type="Proteomes" id="UP000462055"/>
    </source>
</evidence>
<dbReference type="InterPro" id="IPR036259">
    <property type="entry name" value="MFS_trans_sf"/>
</dbReference>
<dbReference type="GO" id="GO:0005886">
    <property type="term" value="C:plasma membrane"/>
    <property type="evidence" value="ECO:0007669"/>
    <property type="project" value="UniProtKB-SubCell"/>
</dbReference>
<dbReference type="Pfam" id="PF07690">
    <property type="entry name" value="MFS_1"/>
    <property type="match status" value="1"/>
</dbReference>
<evidence type="ECO:0000256" key="5">
    <source>
        <dbReference type="ARBA" id="ARBA00023136"/>
    </source>
</evidence>
<dbReference type="CDD" id="cd06173">
    <property type="entry name" value="MFS_MefA_like"/>
    <property type="match status" value="1"/>
</dbReference>
<dbReference type="GO" id="GO:0022857">
    <property type="term" value="F:transmembrane transporter activity"/>
    <property type="evidence" value="ECO:0007669"/>
    <property type="project" value="InterPro"/>
</dbReference>
<feature type="transmembrane region" description="Helical" evidence="6">
    <location>
        <begin position="372"/>
        <end position="392"/>
    </location>
</feature>
<comment type="subcellular location">
    <subcellularLocation>
        <location evidence="1">Cell membrane</location>
        <topology evidence="1">Multi-pass membrane protein</topology>
    </subcellularLocation>
</comment>
<name>A0A6I4M189_9ACTN</name>
<protein>
    <submittedName>
        <fullName evidence="7">MFS transporter</fullName>
    </submittedName>
</protein>
<feature type="transmembrane region" description="Helical" evidence="6">
    <location>
        <begin position="131"/>
        <end position="156"/>
    </location>
</feature>
<keyword evidence="5 6" id="KW-0472">Membrane</keyword>
<feature type="transmembrane region" description="Helical" evidence="6">
    <location>
        <begin position="45"/>
        <end position="67"/>
    </location>
</feature>
<feature type="transmembrane region" description="Helical" evidence="6">
    <location>
        <begin position="332"/>
        <end position="352"/>
    </location>
</feature>
<accession>A0A6I4M189</accession>
<feature type="transmembrane region" description="Helical" evidence="6">
    <location>
        <begin position="73"/>
        <end position="93"/>
    </location>
</feature>
<gene>
    <name evidence="7" type="ORF">F8568_001240</name>
</gene>
<evidence type="ECO:0000256" key="4">
    <source>
        <dbReference type="ARBA" id="ARBA00022989"/>
    </source>
</evidence>
<evidence type="ECO:0000256" key="2">
    <source>
        <dbReference type="ARBA" id="ARBA00022475"/>
    </source>
</evidence>
<dbReference type="PANTHER" id="PTHR23513:SF11">
    <property type="entry name" value="STAPHYLOFERRIN A TRANSPORTER"/>
    <property type="match status" value="1"/>
</dbReference>
<evidence type="ECO:0000256" key="1">
    <source>
        <dbReference type="ARBA" id="ARBA00004651"/>
    </source>
</evidence>
<comment type="caution">
    <text evidence="7">The sequence shown here is derived from an EMBL/GenBank/DDBJ whole genome shotgun (WGS) entry which is preliminary data.</text>
</comment>
<evidence type="ECO:0000313" key="7">
    <source>
        <dbReference type="EMBL" id="MVZ99031.1"/>
    </source>
</evidence>
<feature type="transmembrane region" description="Helical" evidence="6">
    <location>
        <begin position="105"/>
        <end position="125"/>
    </location>
</feature>
<reference evidence="7" key="1">
    <citation type="submission" date="2019-12" db="EMBL/GenBank/DDBJ databases">
        <title>Actinomadura physcomitrii sp. nov., a novel actinomycete isolated from moss [Physcomitrium sphaericum (Ludw) Fuernr].</title>
        <authorList>
            <person name="Zhuang X."/>
        </authorList>
    </citation>
    <scope>NUCLEOTIDE SEQUENCE [LARGE SCALE GENOMIC DNA]</scope>
    <source>
        <strain evidence="7">LD22</strain>
    </source>
</reference>
<feature type="transmembrane region" description="Helical" evidence="6">
    <location>
        <begin position="279"/>
        <end position="301"/>
    </location>
</feature>
<dbReference type="SUPFAM" id="SSF103473">
    <property type="entry name" value="MFS general substrate transporter"/>
    <property type="match status" value="1"/>
</dbReference>
<sequence>MSPLFLVKSKERKRCIYSSAGYRSAVLKLLSPLALFKDPDIAPLFIARLVSSAGVGFGELALAWGVLGLGYGPGGLSLVLACNSLPALLIIFTGVAGDRFRRHHILVAAEAITCVAWLALGICILTKQAPLPLLCTLGFLSGIATAMFLPTIRGIVADLVAGDGRLGGNAIINQTESIGLLIGLASSGMVVTALGPGWAASTRGILCAVSALLLGRLRTPRWQQARRGVLRDLRIGWHEFTAHRWVWIMTLQYTVVIIAMVCYDSIAGPVYMAHGHGGARAWGIVSACEYTGALVGAFIGARWKPSRLILTAAALPAAGAIPMLLMGVETPWILLAGAAVLPGACEAIYYVLWTTALQDTFAPDVLVRVNSWNIIASYALMPVTLLTAGPLVERLGPQPTVLCASVITVLATGCSLLILHLQAVSSSTRAALPLSAPAYVDSPPHGD</sequence>
<keyword evidence="4 6" id="KW-1133">Transmembrane helix</keyword>
<dbReference type="PANTHER" id="PTHR23513">
    <property type="entry name" value="INTEGRAL MEMBRANE EFFLUX PROTEIN-RELATED"/>
    <property type="match status" value="1"/>
</dbReference>
<feature type="transmembrane region" description="Helical" evidence="6">
    <location>
        <begin position="245"/>
        <end position="267"/>
    </location>
</feature>
<feature type="transmembrane region" description="Helical" evidence="6">
    <location>
        <begin position="398"/>
        <end position="419"/>
    </location>
</feature>
<dbReference type="InterPro" id="IPR011701">
    <property type="entry name" value="MFS"/>
</dbReference>
<evidence type="ECO:0000256" key="3">
    <source>
        <dbReference type="ARBA" id="ARBA00022692"/>
    </source>
</evidence>
<keyword evidence="2" id="KW-1003">Cell membrane</keyword>
<organism evidence="7 8">
    <name type="scientific">Actinomadura physcomitrii</name>
    <dbReference type="NCBI Taxonomy" id="2650748"/>
    <lineage>
        <taxon>Bacteria</taxon>
        <taxon>Bacillati</taxon>
        <taxon>Actinomycetota</taxon>
        <taxon>Actinomycetes</taxon>
        <taxon>Streptosporangiales</taxon>
        <taxon>Thermomonosporaceae</taxon>
        <taxon>Actinomadura</taxon>
    </lineage>
</organism>
<dbReference type="EMBL" id="WBMS02000001">
    <property type="protein sequence ID" value="MVZ99031.1"/>
    <property type="molecule type" value="Genomic_DNA"/>
</dbReference>